<keyword evidence="3" id="KW-1185">Reference proteome</keyword>
<evidence type="ECO:0000313" key="3">
    <source>
        <dbReference type="Proteomes" id="UP000293360"/>
    </source>
</evidence>
<name>A0A4Q4T1Z6_9PEZI</name>
<comment type="caution">
    <text evidence="2">The sequence shown here is derived from an EMBL/GenBank/DDBJ whole genome shotgun (WGS) entry which is preliminary data.</text>
</comment>
<evidence type="ECO:0000313" key="2">
    <source>
        <dbReference type="EMBL" id="RYO97526.1"/>
    </source>
</evidence>
<sequence>MDPSNLKPYQQALFRDWFPVAIGDPGMLMGMFLCACRNLYIRTGLREYYWGTLQYKGGCLRYLAGSIATAPRMTQDRVKSIMWDATICTMLQLASDDLASGDSAAWKSHVDAVAHMVKLNGGLENVRGMNGFLRRMIEVLASKDRLKARNIASTGDNTAKLYTLDDLFGKCLFG</sequence>
<keyword evidence="1" id="KW-0539">Nucleus</keyword>
<dbReference type="Pfam" id="PF11951">
    <property type="entry name" value="Fungal_trans_2"/>
    <property type="match status" value="1"/>
</dbReference>
<dbReference type="PANTHER" id="PTHR37540">
    <property type="entry name" value="TRANSCRIPTION FACTOR (ACR-2), PUTATIVE-RELATED-RELATED"/>
    <property type="match status" value="1"/>
</dbReference>
<gene>
    <name evidence="2" type="ORF">DL764_007291</name>
</gene>
<dbReference type="AlphaFoldDB" id="A0A4Q4T1Z6"/>
<organism evidence="2 3">
    <name type="scientific">Monosporascus ibericus</name>
    <dbReference type="NCBI Taxonomy" id="155417"/>
    <lineage>
        <taxon>Eukaryota</taxon>
        <taxon>Fungi</taxon>
        <taxon>Dikarya</taxon>
        <taxon>Ascomycota</taxon>
        <taxon>Pezizomycotina</taxon>
        <taxon>Sordariomycetes</taxon>
        <taxon>Xylariomycetidae</taxon>
        <taxon>Xylariales</taxon>
        <taxon>Xylariales incertae sedis</taxon>
        <taxon>Monosporascus</taxon>
    </lineage>
</organism>
<reference evidence="2 3" key="1">
    <citation type="submission" date="2018-06" db="EMBL/GenBank/DDBJ databases">
        <title>Complete Genomes of Monosporascus.</title>
        <authorList>
            <person name="Robinson A.J."/>
            <person name="Natvig D.O."/>
        </authorList>
    </citation>
    <scope>NUCLEOTIDE SEQUENCE [LARGE SCALE GENOMIC DNA]</scope>
    <source>
        <strain evidence="2 3">CBS 110550</strain>
    </source>
</reference>
<dbReference type="OrthoDB" id="5620at2759"/>
<proteinExistence type="predicted"/>
<evidence type="ECO:0000256" key="1">
    <source>
        <dbReference type="ARBA" id="ARBA00023242"/>
    </source>
</evidence>
<dbReference type="InterPro" id="IPR021858">
    <property type="entry name" value="Fun_TF"/>
</dbReference>
<protein>
    <submittedName>
        <fullName evidence="2">Uncharacterized protein</fullName>
    </submittedName>
</protein>
<dbReference type="EMBL" id="QJNU01000488">
    <property type="protein sequence ID" value="RYO97526.1"/>
    <property type="molecule type" value="Genomic_DNA"/>
</dbReference>
<dbReference type="STRING" id="155417.A0A4Q4T1Z6"/>
<dbReference type="Proteomes" id="UP000293360">
    <property type="component" value="Unassembled WGS sequence"/>
</dbReference>
<accession>A0A4Q4T1Z6</accession>
<dbReference type="PANTHER" id="PTHR37540:SF5">
    <property type="entry name" value="TRANSCRIPTION FACTOR DOMAIN-CONTAINING PROTEIN"/>
    <property type="match status" value="1"/>
</dbReference>